<keyword evidence="2" id="KW-0472">Membrane</keyword>
<evidence type="ECO:0000256" key="2">
    <source>
        <dbReference type="SAM" id="Phobius"/>
    </source>
</evidence>
<dbReference type="AlphaFoldDB" id="A0A8U8BKM8"/>
<evidence type="ECO:0000313" key="4">
    <source>
        <dbReference type="Proteomes" id="UP000694382"/>
    </source>
</evidence>
<keyword evidence="4" id="KW-1185">Reference proteome</keyword>
<feature type="region of interest" description="Disordered" evidence="1">
    <location>
        <begin position="1"/>
        <end position="53"/>
    </location>
</feature>
<sequence>ALTALGTDSTAPGKRIGKPSRPSLLSRGFESPHHGVGAAGGRRPANPPPPRCVNPKRAWPFRQPVDAVKLGLPVFMGFFWFFGGVFLGFFLGGFFGVL</sequence>
<feature type="compositionally biased region" description="Polar residues" evidence="1">
    <location>
        <begin position="1"/>
        <end position="10"/>
    </location>
</feature>
<organism evidence="3 4">
    <name type="scientific">Geospiza parvula</name>
    <name type="common">Small tree-finch</name>
    <name type="synonym">Camarhynchus parvulus</name>
    <dbReference type="NCBI Taxonomy" id="87175"/>
    <lineage>
        <taxon>Eukaryota</taxon>
        <taxon>Metazoa</taxon>
        <taxon>Chordata</taxon>
        <taxon>Craniata</taxon>
        <taxon>Vertebrata</taxon>
        <taxon>Euteleostomi</taxon>
        <taxon>Archelosauria</taxon>
        <taxon>Archosauria</taxon>
        <taxon>Dinosauria</taxon>
        <taxon>Saurischia</taxon>
        <taxon>Theropoda</taxon>
        <taxon>Coelurosauria</taxon>
        <taxon>Aves</taxon>
        <taxon>Neognathae</taxon>
        <taxon>Neoaves</taxon>
        <taxon>Telluraves</taxon>
        <taxon>Australaves</taxon>
        <taxon>Passeriformes</taxon>
        <taxon>Thraupidae</taxon>
        <taxon>Camarhynchus</taxon>
    </lineage>
</organism>
<keyword evidence="2" id="KW-1133">Transmembrane helix</keyword>
<protein>
    <submittedName>
        <fullName evidence="3">Uncharacterized protein</fullName>
    </submittedName>
</protein>
<reference evidence="3" key="2">
    <citation type="submission" date="2025-09" db="UniProtKB">
        <authorList>
            <consortium name="Ensembl"/>
        </authorList>
    </citation>
    <scope>IDENTIFICATION</scope>
</reference>
<feature type="transmembrane region" description="Helical" evidence="2">
    <location>
        <begin position="78"/>
        <end position="97"/>
    </location>
</feature>
<proteinExistence type="predicted"/>
<dbReference type="Proteomes" id="UP000694382">
    <property type="component" value="Unassembled WGS sequence"/>
</dbReference>
<accession>A0A8U8BKM8</accession>
<evidence type="ECO:0000313" key="3">
    <source>
        <dbReference type="Ensembl" id="ENSCPVP00000024087.1"/>
    </source>
</evidence>
<reference evidence="3" key="1">
    <citation type="submission" date="2025-08" db="UniProtKB">
        <authorList>
            <consortium name="Ensembl"/>
        </authorList>
    </citation>
    <scope>IDENTIFICATION</scope>
</reference>
<dbReference type="Ensembl" id="ENSCPVT00000026024.1">
    <property type="protein sequence ID" value="ENSCPVP00000024087.1"/>
    <property type="gene ID" value="ENSCPVG00000017898.1"/>
</dbReference>
<name>A0A8U8BKM8_GEOPR</name>
<evidence type="ECO:0000256" key="1">
    <source>
        <dbReference type="SAM" id="MobiDB-lite"/>
    </source>
</evidence>
<keyword evidence="2" id="KW-0812">Transmembrane</keyword>